<evidence type="ECO:0000313" key="1">
    <source>
        <dbReference type="EMBL" id="GAA5527191.1"/>
    </source>
</evidence>
<sequence length="46" mass="5050">MNRRAFLQTAITGLTALIVPVHTEAAAFTQSESIKSTEIIPHHDCE</sequence>
<accession>A0ABP9WVH0</accession>
<keyword evidence="2" id="KW-1185">Reference proteome</keyword>
<reference evidence="1 2" key="1">
    <citation type="submission" date="2024-02" db="EMBL/GenBank/DDBJ databases">
        <title>Herpetosiphon gulosus NBRC 112829.</title>
        <authorList>
            <person name="Ichikawa N."/>
            <person name="Katano-Makiyama Y."/>
            <person name="Hidaka K."/>
        </authorList>
    </citation>
    <scope>NUCLEOTIDE SEQUENCE [LARGE SCALE GENOMIC DNA]</scope>
    <source>
        <strain evidence="1 2">NBRC 112829</strain>
    </source>
</reference>
<gene>
    <name evidence="1" type="ORF">Hgul01_00975</name>
</gene>
<dbReference type="EMBL" id="BAABRU010000003">
    <property type="protein sequence ID" value="GAA5527191.1"/>
    <property type="molecule type" value="Genomic_DNA"/>
</dbReference>
<protein>
    <submittedName>
        <fullName evidence="1">Uncharacterized protein</fullName>
    </submittedName>
</protein>
<evidence type="ECO:0000313" key="2">
    <source>
        <dbReference type="Proteomes" id="UP001428290"/>
    </source>
</evidence>
<name>A0ABP9WVH0_9CHLR</name>
<dbReference type="Proteomes" id="UP001428290">
    <property type="component" value="Unassembled WGS sequence"/>
</dbReference>
<proteinExistence type="predicted"/>
<comment type="caution">
    <text evidence="1">The sequence shown here is derived from an EMBL/GenBank/DDBJ whole genome shotgun (WGS) entry which is preliminary data.</text>
</comment>
<organism evidence="1 2">
    <name type="scientific">Herpetosiphon gulosus</name>
    <dbReference type="NCBI Taxonomy" id="1973496"/>
    <lineage>
        <taxon>Bacteria</taxon>
        <taxon>Bacillati</taxon>
        <taxon>Chloroflexota</taxon>
        <taxon>Chloroflexia</taxon>
        <taxon>Herpetosiphonales</taxon>
        <taxon>Herpetosiphonaceae</taxon>
        <taxon>Herpetosiphon</taxon>
    </lineage>
</organism>